<feature type="region of interest" description="Disordered" evidence="1">
    <location>
        <begin position="1"/>
        <end position="20"/>
    </location>
</feature>
<protein>
    <recommendedName>
        <fullName evidence="2">E3 UFM1-protein ligase 1-like N-terminal domain-containing protein</fullName>
    </recommendedName>
</protein>
<dbReference type="Proteomes" id="UP000198406">
    <property type="component" value="Unassembled WGS sequence"/>
</dbReference>
<dbReference type="PANTHER" id="PTHR31057:SF0">
    <property type="entry name" value="E3 UFM1-PROTEIN LIGASE 1"/>
    <property type="match status" value="1"/>
</dbReference>
<dbReference type="GO" id="GO:0005789">
    <property type="term" value="C:endoplasmic reticulum membrane"/>
    <property type="evidence" value="ECO:0007669"/>
    <property type="project" value="TreeGrafter"/>
</dbReference>
<dbReference type="GO" id="GO:0061666">
    <property type="term" value="F:UFM1 ligase activity"/>
    <property type="evidence" value="ECO:0007669"/>
    <property type="project" value="InterPro"/>
</dbReference>
<dbReference type="InterPro" id="IPR056579">
    <property type="entry name" value="Ufl1_N"/>
</dbReference>
<evidence type="ECO:0000259" key="2">
    <source>
        <dbReference type="Pfam" id="PF09743"/>
    </source>
</evidence>
<dbReference type="EMBL" id="BDSP01000107">
    <property type="protein sequence ID" value="GAX16530.1"/>
    <property type="molecule type" value="Genomic_DNA"/>
</dbReference>
<feature type="domain" description="E3 UFM1-protein ligase 1-like N-terminal" evidence="2">
    <location>
        <begin position="48"/>
        <end position="250"/>
    </location>
</feature>
<dbReference type="InterPro" id="IPR018611">
    <property type="entry name" value="Ufl1"/>
</dbReference>
<keyword evidence="4" id="KW-1185">Reference proteome</keyword>
<reference evidence="3 4" key="1">
    <citation type="journal article" date="2015" name="Plant Cell">
        <title>Oil accumulation by the oleaginous diatom Fistulifera solaris as revealed by the genome and transcriptome.</title>
        <authorList>
            <person name="Tanaka T."/>
            <person name="Maeda Y."/>
            <person name="Veluchamy A."/>
            <person name="Tanaka M."/>
            <person name="Abida H."/>
            <person name="Marechal E."/>
            <person name="Bowler C."/>
            <person name="Muto M."/>
            <person name="Sunaga Y."/>
            <person name="Tanaka M."/>
            <person name="Yoshino T."/>
            <person name="Taniguchi T."/>
            <person name="Fukuda Y."/>
            <person name="Nemoto M."/>
            <person name="Matsumoto M."/>
            <person name="Wong P.S."/>
            <person name="Aburatani S."/>
            <person name="Fujibuchi W."/>
        </authorList>
    </citation>
    <scope>NUCLEOTIDE SEQUENCE [LARGE SCALE GENOMIC DNA]</scope>
    <source>
        <strain evidence="3 4">JPCC DA0580</strain>
    </source>
</reference>
<dbReference type="GO" id="GO:1990592">
    <property type="term" value="P:protein K69-linked ufmylation"/>
    <property type="evidence" value="ECO:0007669"/>
    <property type="project" value="TreeGrafter"/>
</dbReference>
<dbReference type="PANTHER" id="PTHR31057">
    <property type="entry name" value="E3 UFM1-PROTEIN LIGASE 1"/>
    <property type="match status" value="1"/>
</dbReference>
<comment type="caution">
    <text evidence="3">The sequence shown here is derived from an EMBL/GenBank/DDBJ whole genome shotgun (WGS) entry which is preliminary data.</text>
</comment>
<evidence type="ECO:0000313" key="4">
    <source>
        <dbReference type="Proteomes" id="UP000198406"/>
    </source>
</evidence>
<dbReference type="GO" id="GO:0032434">
    <property type="term" value="P:regulation of proteasomal ubiquitin-dependent protein catabolic process"/>
    <property type="evidence" value="ECO:0007669"/>
    <property type="project" value="TreeGrafter"/>
</dbReference>
<dbReference type="GO" id="GO:0034976">
    <property type="term" value="P:response to endoplasmic reticulum stress"/>
    <property type="evidence" value="ECO:0007669"/>
    <property type="project" value="TreeGrafter"/>
</dbReference>
<gene>
    <name evidence="3" type="ORF">FisN_7Lh252</name>
</gene>
<evidence type="ECO:0000313" key="3">
    <source>
        <dbReference type="EMBL" id="GAX16530.1"/>
    </source>
</evidence>
<dbReference type="OrthoDB" id="10258297at2759"/>
<proteinExistence type="predicted"/>
<organism evidence="3 4">
    <name type="scientific">Fistulifera solaris</name>
    <name type="common">Oleaginous diatom</name>
    <dbReference type="NCBI Taxonomy" id="1519565"/>
    <lineage>
        <taxon>Eukaryota</taxon>
        <taxon>Sar</taxon>
        <taxon>Stramenopiles</taxon>
        <taxon>Ochrophyta</taxon>
        <taxon>Bacillariophyta</taxon>
        <taxon>Bacillariophyceae</taxon>
        <taxon>Bacillariophycidae</taxon>
        <taxon>Naviculales</taxon>
        <taxon>Naviculaceae</taxon>
        <taxon>Fistulifera</taxon>
    </lineage>
</organism>
<evidence type="ECO:0000256" key="1">
    <source>
        <dbReference type="SAM" id="MobiDB-lite"/>
    </source>
</evidence>
<dbReference type="InParanoid" id="A0A1Z5JR69"/>
<dbReference type="Pfam" id="PF09743">
    <property type="entry name" value="E3_UFM1_ligase"/>
    <property type="match status" value="1"/>
</dbReference>
<sequence length="725" mass="82747">MDDPSSLNAENPTHKTPSITEEGAKALMELLLQRNCFHDHPPLQLLNKRFIWPHVLQQEINDCFEKEGKLPWSFVQQKLGVSWGTVESLADDDAPWLIVGHYPHAQLWTKSFLQASLRQVWKRAQPAPLPLTQIAKSMWRLPLDSTLQLIRPHVPPDLELRTLDSGALVLVSQSYLVELQQQATIYLSSLSTPTSLPELCAAQQWELSWVIPIVRRTTSGILQGDTYIPHAYRQQQQQTTVDLFQTAGVVTDTHHSIHQLREWLLPYHPIVTLTHALVHRTLICDPLEAALQEADVLELHPWIPTNLSVEDGRLLLQQVLPVGALFVWNDQGGWYFSQPMIATFQTTIMPLLVQEYAHERARELADAHGGVQAILDSRDRKQSTKTKPSIDNLEYGTVPVERVVQRIRAQYCDDEEEDATLTELTTLAFLSSDGHAKDCQIAIRVELQRMTERSQRTTIQTSIDHNPMALERTECFAYACYVFQLSQHFLQYAQDSGGMENTYLLILRHELLEGPGADLAWRMTQYCLFRNNVNDESFFFESRTDPYYHPVDIALRQYDPVSITYDKTKDPLAALRRILPGSTGVTVARLWELCHGTVDDINALQEHLQENCLPLIGLPYKVLDKKNEKKFLSSRRDLLLKRLQSEANPALVLDWAIMLWYQHAKNLVVSGSLLRGPILRLLVKERKITSEVADDLMAMAGRIANDETVEDGLLERVRNCALKRK</sequence>
<dbReference type="AlphaFoldDB" id="A0A1Z5JR69"/>
<feature type="compositionally biased region" description="Polar residues" evidence="1">
    <location>
        <begin position="1"/>
        <end position="19"/>
    </location>
</feature>
<accession>A0A1Z5JR69</accession>
<name>A0A1Z5JR69_FISSO</name>